<dbReference type="EMBL" id="LLXI01000419">
    <property type="protein sequence ID" value="PKY45903.1"/>
    <property type="molecule type" value="Genomic_DNA"/>
</dbReference>
<evidence type="ECO:0000256" key="1">
    <source>
        <dbReference type="SAM" id="MobiDB-lite"/>
    </source>
</evidence>
<dbReference type="Proteomes" id="UP000234323">
    <property type="component" value="Unassembled WGS sequence"/>
</dbReference>
<dbReference type="VEuPathDB" id="FungiDB:RhiirFUN_012883"/>
<protein>
    <recommendedName>
        <fullName evidence="4">SAM domain-containing protein</fullName>
    </recommendedName>
</protein>
<dbReference type="InterPro" id="IPR013761">
    <property type="entry name" value="SAM/pointed_sf"/>
</dbReference>
<evidence type="ECO:0008006" key="4">
    <source>
        <dbReference type="Google" id="ProtNLM"/>
    </source>
</evidence>
<sequence>MSETNTPASTSATTPGNETLTLADDVKEYNIEELIFLLQEQDLGLDVDDEKIIRKEKITGRDFLKVTEEKLRSVGLGFGPSIRLADFSKECKDKKLRAFSSYLSLSEVLAEYDLDSDGVVWKIMGRSRSYGTLQPDSLEAMRNEYVVALLHAGIHIVMDETNKELSMRPQYGIVGEKDAEDLLCITEDKQHKVPIGFAQKIAQLESAYDGTNKRKRKRDDEYFDYPYGIVTTGPLPSLPKAQAIRLKKLGDDIVKYHRECIEKNFLLTRQNNYPIVNCTAIVKPVAPEQRFSVTSSQSTTPSLVGRMSKKIQVNSPVIHEEVAEVPGQEMDVDVEVGNKKRTNEATDSSSNKKSKKHARLEDSNVLKKLIRELSIGVPIVSEVRKRESLFRASQQEGDTHSFLSLYCKIINAEGKLEVSGSM</sequence>
<organism evidence="2 3">
    <name type="scientific">Rhizophagus irregularis</name>
    <dbReference type="NCBI Taxonomy" id="588596"/>
    <lineage>
        <taxon>Eukaryota</taxon>
        <taxon>Fungi</taxon>
        <taxon>Fungi incertae sedis</taxon>
        <taxon>Mucoromycota</taxon>
        <taxon>Glomeromycotina</taxon>
        <taxon>Glomeromycetes</taxon>
        <taxon>Glomerales</taxon>
        <taxon>Glomeraceae</taxon>
        <taxon>Rhizophagus</taxon>
    </lineage>
</organism>
<proteinExistence type="predicted"/>
<dbReference type="Gene3D" id="1.10.150.50">
    <property type="entry name" value="Transcription Factor, Ets-1"/>
    <property type="match status" value="1"/>
</dbReference>
<dbReference type="VEuPathDB" id="FungiDB:FUN_024983"/>
<comment type="caution">
    <text evidence="2">The sequence shown here is derived from an EMBL/GenBank/DDBJ whole genome shotgun (WGS) entry which is preliminary data.</text>
</comment>
<gene>
    <name evidence="2" type="ORF">RhiirA4_460609</name>
</gene>
<evidence type="ECO:0000313" key="2">
    <source>
        <dbReference type="EMBL" id="PKY45903.1"/>
    </source>
</evidence>
<dbReference type="VEuPathDB" id="FungiDB:RhiirA1_427463"/>
<reference evidence="2 3" key="1">
    <citation type="submission" date="2015-10" db="EMBL/GenBank/DDBJ databases">
        <title>Genome analyses suggest a sexual origin of heterokaryosis in a supposedly ancient asexual fungus.</title>
        <authorList>
            <person name="Ropars J."/>
            <person name="Sedzielewska K."/>
            <person name="Noel J."/>
            <person name="Charron P."/>
            <person name="Farinelli L."/>
            <person name="Marton T."/>
            <person name="Kruger M."/>
            <person name="Pelin A."/>
            <person name="Brachmann A."/>
            <person name="Corradi N."/>
        </authorList>
    </citation>
    <scope>NUCLEOTIDE SEQUENCE [LARGE SCALE GENOMIC DNA]</scope>
    <source>
        <strain evidence="2 3">A4</strain>
    </source>
</reference>
<dbReference type="AlphaFoldDB" id="A0A2I1GH03"/>
<evidence type="ECO:0000313" key="3">
    <source>
        <dbReference type="Proteomes" id="UP000234323"/>
    </source>
</evidence>
<keyword evidence="3" id="KW-1185">Reference proteome</keyword>
<accession>A0A2I1GH03</accession>
<name>A0A2I1GH03_9GLOM</name>
<feature type="region of interest" description="Disordered" evidence="1">
    <location>
        <begin position="335"/>
        <end position="359"/>
    </location>
</feature>